<protein>
    <submittedName>
        <fullName evidence="1">T9SS type B sorting domain-containing protein</fullName>
    </submittedName>
</protein>
<dbReference type="OrthoDB" id="9765926at2"/>
<dbReference type="SUPFAM" id="SSF49299">
    <property type="entry name" value="PKD domain"/>
    <property type="match status" value="1"/>
</dbReference>
<proteinExistence type="predicted"/>
<dbReference type="SUPFAM" id="SSF50998">
    <property type="entry name" value="Quinoprotein alcohol dehydrogenase-like"/>
    <property type="match status" value="1"/>
</dbReference>
<name>A0A4V1M7N1_9BACT</name>
<gene>
    <name evidence="1" type="ORF">ESA94_09330</name>
</gene>
<dbReference type="Gene3D" id="2.60.40.10">
    <property type="entry name" value="Immunoglobulins"/>
    <property type="match status" value="1"/>
</dbReference>
<evidence type="ECO:0000313" key="2">
    <source>
        <dbReference type="Proteomes" id="UP000290204"/>
    </source>
</evidence>
<dbReference type="InterPro" id="IPR026341">
    <property type="entry name" value="T9SS_type_B"/>
</dbReference>
<dbReference type="InterPro" id="IPR011047">
    <property type="entry name" value="Quinoprotein_ADH-like_sf"/>
</dbReference>
<comment type="caution">
    <text evidence="1">The sequence shown here is derived from an EMBL/GenBank/DDBJ whole genome shotgun (WGS) entry which is preliminary data.</text>
</comment>
<dbReference type="Pfam" id="PF13585">
    <property type="entry name" value="CHU_C"/>
    <property type="match status" value="1"/>
</dbReference>
<reference evidence="1 2" key="1">
    <citation type="submission" date="2019-01" db="EMBL/GenBank/DDBJ databases">
        <title>Lacibacter sp. strain TTM-7.</title>
        <authorList>
            <person name="Chen W.-M."/>
        </authorList>
    </citation>
    <scope>NUCLEOTIDE SEQUENCE [LARGE SCALE GENOMIC DNA]</scope>
    <source>
        <strain evidence="1 2">TTM-7</strain>
    </source>
</reference>
<sequence length="1112" mass="121207">MAKKLLNKSHKHYFYPSMKITAILTWFIFIFLFAQPATTYANNCAVSASFTPATRDSVFTTDRPVSFQSTSTNVTSLKWVINGLTLSTSPSFNYYFIDAGVYEFKLIASNGTCSDTSIAVYVLTGQQPANRDKIQAYQGLSGFTNTPTSITSATGGGYLAGGYVADIPVGNYTFYESGLVIKIAEGGCAEWSRTLRNQFYTKVEKTLALKDGGFLVTGLTDNKLFLLNLSSTGDVRWSRTLNVDGEQMTLTSLLETDDGHFVIGGQVWNKGIVVIKSDTNGNVQWTRFFEKPGGSLTGYVATKLLHKDNDVYLFCDVALFQPGPVTGTITPFGNLLKLNYTTGQTRWTKTMLVNNEYVNPRDLQWYKDGLVLNCFATTGITNANNTIIHVDTAGNPRWAKTVATTSIPLVTANSVLLPLPGGSWYLANHGIQLLNLQPYSFAHSIFVKFDADFNPVWTKHYMRYANAPLAYAAAGAKDALVGLGKESGPGNNYFTDHSLKFAFVKMDSAAVNPSDPYCRVTETPVTIHDAVARNVPFAWTTEGSAVSTFSPQPLTVTAAYPHTYFHCPTDFIDSCSFIRLYGPTDICRLNETVEFKVKRNNGCAIPLKWILPPTGCQIIKQTDSSLQVRFTSFQKLTVRALLEFSCNPVIDSLVVDVRPKGNLTLNLGADTSLCDGNTRILKAGKGFLNYLWSDGTTADSLTASQPGTYWVQVNDSCNNILTDTIRIAQAPPVPLSLGPDRVKCNNDTLHINAPAGFITYSWGPAPAISNPGAAQIIVNPTADISYFLKAEKTPGCFGFDTIRVKVNNSPPVQLGADLSFCKTDSAIVSAGYGFAGFAWSTGVTTQQAVLKTSGTYWVIATAANGCTSSDTIQVLQVFDTPVVKLNQDTAICTGDSKLLDAGSFDTYLWNTGATTRTISIFNPGTYSVTVTDANGCRGTGVSKLSGLRPLPVPYLGTDTAVCSYGTLDLNTASNYTSYLWNTGAATKQINISQPGTYWLQVQDQYGCKGSDSITVTRKECLTGFYMPNAFTPDGNGLNDVIKPFLFGRVAAYEFSIYNRFGERIFVTTNLTQGWNGQVNNQPQPPGVFAWRCTWQMVGEKPEQRSGTLQLIR</sequence>
<dbReference type="NCBIfam" id="TIGR04131">
    <property type="entry name" value="Bac_Flav_CTERM"/>
    <property type="match status" value="1"/>
</dbReference>
<dbReference type="EMBL" id="SDHW01000002">
    <property type="protein sequence ID" value="RXK60655.1"/>
    <property type="molecule type" value="Genomic_DNA"/>
</dbReference>
<accession>A0A4V1M7N1</accession>
<dbReference type="Proteomes" id="UP000290204">
    <property type="component" value="Unassembled WGS sequence"/>
</dbReference>
<dbReference type="PANTHER" id="PTHR42754:SF1">
    <property type="entry name" value="LIPOPROTEIN"/>
    <property type="match status" value="1"/>
</dbReference>
<evidence type="ECO:0000313" key="1">
    <source>
        <dbReference type="EMBL" id="RXK60655.1"/>
    </source>
</evidence>
<dbReference type="AlphaFoldDB" id="A0A4V1M7N1"/>
<dbReference type="InterPro" id="IPR035986">
    <property type="entry name" value="PKD_dom_sf"/>
</dbReference>
<dbReference type="PANTHER" id="PTHR42754">
    <property type="entry name" value="ENDOGLUCANASE"/>
    <property type="match status" value="1"/>
</dbReference>
<dbReference type="Gene3D" id="2.60.40.740">
    <property type="match status" value="1"/>
</dbReference>
<organism evidence="1 2">
    <name type="scientific">Lacibacter luteus</name>
    <dbReference type="NCBI Taxonomy" id="2508719"/>
    <lineage>
        <taxon>Bacteria</taxon>
        <taxon>Pseudomonadati</taxon>
        <taxon>Bacteroidota</taxon>
        <taxon>Chitinophagia</taxon>
        <taxon>Chitinophagales</taxon>
        <taxon>Chitinophagaceae</taxon>
        <taxon>Lacibacter</taxon>
    </lineage>
</organism>
<keyword evidence="2" id="KW-1185">Reference proteome</keyword>
<dbReference type="InterPro" id="IPR013783">
    <property type="entry name" value="Ig-like_fold"/>
</dbReference>
<dbReference type="RefSeq" id="WP_129130616.1">
    <property type="nucleotide sequence ID" value="NZ_SDHW01000002.1"/>
</dbReference>